<dbReference type="AlphaFoldDB" id="A0A9J6EYD9"/>
<dbReference type="GO" id="GO:0043565">
    <property type="term" value="F:sequence-specific DNA binding"/>
    <property type="evidence" value="ECO:0007669"/>
    <property type="project" value="InterPro"/>
</dbReference>
<evidence type="ECO:0000256" key="12">
    <source>
        <dbReference type="PROSITE-ProRule" id="PRU00309"/>
    </source>
</evidence>
<dbReference type="InterPro" id="IPR019734">
    <property type="entry name" value="TPR_rpt"/>
</dbReference>
<dbReference type="SUPFAM" id="SSF48452">
    <property type="entry name" value="TPR-like"/>
    <property type="match status" value="1"/>
</dbReference>
<dbReference type="PROSITE" id="PS50293">
    <property type="entry name" value="TPR_REGION"/>
    <property type="match status" value="1"/>
</dbReference>
<feature type="region of interest" description="Disordered" evidence="14">
    <location>
        <begin position="500"/>
        <end position="524"/>
    </location>
</feature>
<evidence type="ECO:0000256" key="3">
    <source>
        <dbReference type="ARBA" id="ARBA00022723"/>
    </source>
</evidence>
<dbReference type="InterPro" id="IPR006612">
    <property type="entry name" value="THAP_Znf"/>
</dbReference>
<evidence type="ECO:0000259" key="15">
    <source>
        <dbReference type="PROSITE" id="PS50950"/>
    </source>
</evidence>
<dbReference type="Gene3D" id="1.25.40.10">
    <property type="entry name" value="Tetratricopeptide repeat domain"/>
    <property type="match status" value="1"/>
</dbReference>
<evidence type="ECO:0000256" key="11">
    <source>
        <dbReference type="ARBA" id="ARBA00023306"/>
    </source>
</evidence>
<evidence type="ECO:0000256" key="8">
    <source>
        <dbReference type="ARBA" id="ARBA00023125"/>
    </source>
</evidence>
<dbReference type="VEuPathDB" id="VectorBase:LOC119170139"/>
<keyword evidence="10" id="KW-0539">Nucleus</keyword>
<dbReference type="Pfam" id="PF05485">
    <property type="entry name" value="THAP"/>
    <property type="match status" value="1"/>
</dbReference>
<gene>
    <name evidence="16" type="ORF">HPB51_004131</name>
</gene>
<dbReference type="GO" id="GO:0005654">
    <property type="term" value="C:nucleoplasm"/>
    <property type="evidence" value="ECO:0007669"/>
    <property type="project" value="UniProtKB-SubCell"/>
</dbReference>
<comment type="subcellular location">
    <subcellularLocation>
        <location evidence="1">Nucleus</location>
        <location evidence="1">Nucleoplasm</location>
    </subcellularLocation>
</comment>
<proteinExistence type="inferred from homology"/>
<evidence type="ECO:0000256" key="4">
    <source>
        <dbReference type="ARBA" id="ARBA00022771"/>
    </source>
</evidence>
<dbReference type="GO" id="GO:0008270">
    <property type="term" value="F:zinc ion binding"/>
    <property type="evidence" value="ECO:0007669"/>
    <property type="project" value="UniProtKB-KW"/>
</dbReference>
<dbReference type="PROSITE" id="PS50005">
    <property type="entry name" value="TPR"/>
    <property type="match status" value="1"/>
</dbReference>
<comment type="similarity">
    <text evidence="2">Belongs to the THAP1 family.</text>
</comment>
<dbReference type="PANTHER" id="PTHR46600:SF1">
    <property type="entry name" value="THAP DOMAIN-CONTAINING PROTEIN 1"/>
    <property type="match status" value="1"/>
</dbReference>
<keyword evidence="13" id="KW-0802">TPR repeat</keyword>
<dbReference type="PROSITE" id="PS50950">
    <property type="entry name" value="ZF_THAP"/>
    <property type="match status" value="1"/>
</dbReference>
<feature type="compositionally biased region" description="Basic residues" evidence="14">
    <location>
        <begin position="237"/>
        <end position="247"/>
    </location>
</feature>
<dbReference type="SMART" id="SM00980">
    <property type="entry name" value="THAP"/>
    <property type="match status" value="1"/>
</dbReference>
<keyword evidence="17" id="KW-1185">Reference proteome</keyword>
<dbReference type="SMART" id="SM00692">
    <property type="entry name" value="DM3"/>
    <property type="match status" value="1"/>
</dbReference>
<protein>
    <recommendedName>
        <fullName evidence="15">THAP-type domain-containing protein</fullName>
    </recommendedName>
</protein>
<keyword evidence="7" id="KW-0175">Coiled coil</keyword>
<keyword evidence="8 12" id="KW-0238">DNA-binding</keyword>
<feature type="repeat" description="TPR" evidence="13">
    <location>
        <begin position="49"/>
        <end position="82"/>
    </location>
</feature>
<evidence type="ECO:0000313" key="16">
    <source>
        <dbReference type="EMBL" id="KAH8038976.1"/>
    </source>
</evidence>
<comment type="caution">
    <text evidence="16">The sequence shown here is derived from an EMBL/GenBank/DDBJ whole genome shotgun (WGS) entry which is preliminary data.</text>
</comment>
<evidence type="ECO:0000256" key="14">
    <source>
        <dbReference type="SAM" id="MobiDB-lite"/>
    </source>
</evidence>
<sequence length="554" mass="61916">MSSSAATSFIDQLKLLYDNKLYSNVTALFSLAHPIGTHCSDFMTVSAKFQSYVYCGDAYVQLGDFKRAEALYQKAIQLKKSAAKAKGKGPASIISGDVTPENDIKYQVHVCHVNMKQPNEAISATRNRREHDGRRCSMFSVPRDQEMFRRWQRYTPPRANGQRLTPNSALCERHFDPQFVQRYFEHTIKGQVVRIRRGLPCLTPDAVPSIFPDSPSYYTRRVPARRKPIQRAPLPPPKRRRTSKKKTSLPETPAADASAEGEEGSGKTSPLETPPADASAEGEEGSRVELAPEAPTKCEPVVEVVEFEVTPAFPYKDLPLPSGRWARHVISETPLAIAYSTCRLSDNQPGHLVTEKLLLVREHEDYAECQVYMDGRRLKAFEEPGSTDYPQTLLQRLDDVKRCIGLGQPEEFGLTESLLPPSVEIRESGLHSVHCCGATTTRSGRSEKCQYAKKILRKKQARRERRMRSLGGPLGTEAAMDTGRLQIVSVHTIPSDRVVGEARPDEEDSATTPEVLESIPGKQRSSRVNMALGQLYQQSGNERSAITCYREVLK</sequence>
<evidence type="ECO:0000256" key="10">
    <source>
        <dbReference type="ARBA" id="ARBA00023242"/>
    </source>
</evidence>
<evidence type="ECO:0000313" key="17">
    <source>
        <dbReference type="Proteomes" id="UP000821866"/>
    </source>
</evidence>
<evidence type="ECO:0000256" key="13">
    <source>
        <dbReference type="PROSITE-ProRule" id="PRU00339"/>
    </source>
</evidence>
<dbReference type="SUPFAM" id="SSF57716">
    <property type="entry name" value="Glucocorticoid receptor-like (DNA-binding domain)"/>
    <property type="match status" value="1"/>
</dbReference>
<accession>A0A9J6EYD9</accession>
<dbReference type="EMBL" id="JABSTU010000001">
    <property type="protein sequence ID" value="KAH8038976.1"/>
    <property type="molecule type" value="Genomic_DNA"/>
</dbReference>
<evidence type="ECO:0000256" key="1">
    <source>
        <dbReference type="ARBA" id="ARBA00004642"/>
    </source>
</evidence>
<evidence type="ECO:0000256" key="6">
    <source>
        <dbReference type="ARBA" id="ARBA00023015"/>
    </source>
</evidence>
<feature type="region of interest" description="Disordered" evidence="14">
    <location>
        <begin position="210"/>
        <end position="294"/>
    </location>
</feature>
<keyword evidence="4 12" id="KW-0863">Zinc-finger</keyword>
<evidence type="ECO:0000256" key="9">
    <source>
        <dbReference type="ARBA" id="ARBA00023163"/>
    </source>
</evidence>
<reference evidence="16" key="1">
    <citation type="journal article" date="2020" name="Cell">
        <title>Large-Scale Comparative Analyses of Tick Genomes Elucidate Their Genetic Diversity and Vector Capacities.</title>
        <authorList>
            <consortium name="Tick Genome and Microbiome Consortium (TIGMIC)"/>
            <person name="Jia N."/>
            <person name="Wang J."/>
            <person name="Shi W."/>
            <person name="Du L."/>
            <person name="Sun Y."/>
            <person name="Zhan W."/>
            <person name="Jiang J.F."/>
            <person name="Wang Q."/>
            <person name="Zhang B."/>
            <person name="Ji P."/>
            <person name="Bell-Sakyi L."/>
            <person name="Cui X.M."/>
            <person name="Yuan T.T."/>
            <person name="Jiang B.G."/>
            <person name="Yang W.F."/>
            <person name="Lam T.T."/>
            <person name="Chang Q.C."/>
            <person name="Ding S.J."/>
            <person name="Wang X.J."/>
            <person name="Zhu J.G."/>
            <person name="Ruan X.D."/>
            <person name="Zhao L."/>
            <person name="Wei J.T."/>
            <person name="Ye R.Z."/>
            <person name="Que T.C."/>
            <person name="Du C.H."/>
            <person name="Zhou Y.H."/>
            <person name="Cheng J.X."/>
            <person name="Dai P.F."/>
            <person name="Guo W.B."/>
            <person name="Han X.H."/>
            <person name="Huang E.J."/>
            <person name="Li L.F."/>
            <person name="Wei W."/>
            <person name="Gao Y.C."/>
            <person name="Liu J.Z."/>
            <person name="Shao H.Z."/>
            <person name="Wang X."/>
            <person name="Wang C.C."/>
            <person name="Yang T.C."/>
            <person name="Huo Q.B."/>
            <person name="Li W."/>
            <person name="Chen H.Y."/>
            <person name="Chen S.E."/>
            <person name="Zhou L.G."/>
            <person name="Ni X.B."/>
            <person name="Tian J.H."/>
            <person name="Sheng Y."/>
            <person name="Liu T."/>
            <person name="Pan Y.S."/>
            <person name="Xia L.Y."/>
            <person name="Li J."/>
            <person name="Zhao F."/>
            <person name="Cao W.C."/>
        </authorList>
    </citation>
    <scope>NUCLEOTIDE SEQUENCE</scope>
    <source>
        <strain evidence="16">Rmic-2018</strain>
    </source>
</reference>
<keyword evidence="5" id="KW-0862">Zinc</keyword>
<organism evidence="16 17">
    <name type="scientific">Rhipicephalus microplus</name>
    <name type="common">Cattle tick</name>
    <name type="synonym">Boophilus microplus</name>
    <dbReference type="NCBI Taxonomy" id="6941"/>
    <lineage>
        <taxon>Eukaryota</taxon>
        <taxon>Metazoa</taxon>
        <taxon>Ecdysozoa</taxon>
        <taxon>Arthropoda</taxon>
        <taxon>Chelicerata</taxon>
        <taxon>Arachnida</taxon>
        <taxon>Acari</taxon>
        <taxon>Parasitiformes</taxon>
        <taxon>Ixodida</taxon>
        <taxon>Ixodoidea</taxon>
        <taxon>Ixodidae</taxon>
        <taxon>Rhipicephalinae</taxon>
        <taxon>Rhipicephalus</taxon>
        <taxon>Boophilus</taxon>
    </lineage>
</organism>
<name>A0A9J6EYD9_RHIMP</name>
<evidence type="ECO:0000256" key="5">
    <source>
        <dbReference type="ARBA" id="ARBA00022833"/>
    </source>
</evidence>
<keyword evidence="9" id="KW-0804">Transcription</keyword>
<keyword evidence="3" id="KW-0479">Metal-binding</keyword>
<dbReference type="Pfam" id="PF13181">
    <property type="entry name" value="TPR_8"/>
    <property type="match status" value="2"/>
</dbReference>
<keyword evidence="6" id="KW-0805">Transcription regulation</keyword>
<dbReference type="PANTHER" id="PTHR46600">
    <property type="entry name" value="THAP DOMAIN-CONTAINING"/>
    <property type="match status" value="1"/>
</dbReference>
<evidence type="ECO:0000256" key="2">
    <source>
        <dbReference type="ARBA" id="ARBA00006177"/>
    </source>
</evidence>
<dbReference type="Proteomes" id="UP000821866">
    <property type="component" value="Chromosome 1"/>
</dbReference>
<evidence type="ECO:0000256" key="7">
    <source>
        <dbReference type="ARBA" id="ARBA00023054"/>
    </source>
</evidence>
<dbReference type="InterPro" id="IPR011990">
    <property type="entry name" value="TPR-like_helical_dom_sf"/>
</dbReference>
<dbReference type="InterPro" id="IPR026516">
    <property type="entry name" value="THAP1/10"/>
</dbReference>
<feature type="domain" description="THAP-type" evidence="15">
    <location>
        <begin position="115"/>
        <end position="211"/>
    </location>
</feature>
<keyword evidence="11" id="KW-0131">Cell cycle</keyword>
<reference evidence="16" key="2">
    <citation type="submission" date="2021-09" db="EMBL/GenBank/DDBJ databases">
        <authorList>
            <person name="Jia N."/>
            <person name="Wang J."/>
            <person name="Shi W."/>
            <person name="Du L."/>
            <person name="Sun Y."/>
            <person name="Zhan W."/>
            <person name="Jiang J."/>
            <person name="Wang Q."/>
            <person name="Zhang B."/>
            <person name="Ji P."/>
            <person name="Sakyi L.B."/>
            <person name="Cui X."/>
            <person name="Yuan T."/>
            <person name="Jiang B."/>
            <person name="Yang W."/>
            <person name="Lam T.T.-Y."/>
            <person name="Chang Q."/>
            <person name="Ding S."/>
            <person name="Wang X."/>
            <person name="Zhu J."/>
            <person name="Ruan X."/>
            <person name="Zhao L."/>
            <person name="Wei J."/>
            <person name="Que T."/>
            <person name="Du C."/>
            <person name="Cheng J."/>
            <person name="Dai P."/>
            <person name="Han X."/>
            <person name="Huang E."/>
            <person name="Gao Y."/>
            <person name="Liu J."/>
            <person name="Shao H."/>
            <person name="Ye R."/>
            <person name="Li L."/>
            <person name="Wei W."/>
            <person name="Wang X."/>
            <person name="Wang C."/>
            <person name="Huo Q."/>
            <person name="Li W."/>
            <person name="Guo W."/>
            <person name="Chen H."/>
            <person name="Chen S."/>
            <person name="Zhou L."/>
            <person name="Zhou L."/>
            <person name="Ni X."/>
            <person name="Tian J."/>
            <person name="Zhou Y."/>
            <person name="Sheng Y."/>
            <person name="Liu T."/>
            <person name="Pan Y."/>
            <person name="Xia L."/>
            <person name="Li J."/>
            <person name="Zhao F."/>
            <person name="Cao W."/>
        </authorList>
    </citation>
    <scope>NUCLEOTIDE SEQUENCE</scope>
    <source>
        <strain evidence="16">Rmic-2018</strain>
        <tissue evidence="16">Larvae</tissue>
    </source>
</reference>